<evidence type="ECO:0000256" key="3">
    <source>
        <dbReference type="ARBA" id="ARBA00022989"/>
    </source>
</evidence>
<sequence>MNVTVPYNCMLNRLYVNVIVCGSLCIFGIVGNFVSFFVLGRDKCSPVASLLLQSLAVVDAVFLILSVIHYSVRDILYVMSRDSEVQQKNLAWSIIRVYTYPILFIGQMAAMYITVLVAVSRFMAVCRPYSANVWCSLTRMRAATFAVLICSVLYNVPRFFEHKVYANASVESTLTINTSYTLLYQNIFYNLFAFGLPLLILIFLNTKLTIVYRKVVLRKRASLQNRNSPAASEDNITKIMIIVVLVFILCNLPSRLILILTHYDVGQPCSISWWLAEFATVLEIFNASVNFIIYCVFRSRFRAILGECLGCRARSLSPSRNSMALTDLKRGPNHPDTCETQLLRS</sequence>
<dbReference type="InterPro" id="IPR017452">
    <property type="entry name" value="GPCR_Rhodpsn_7TM"/>
</dbReference>
<evidence type="ECO:0000256" key="5">
    <source>
        <dbReference type="SAM" id="Phobius"/>
    </source>
</evidence>
<evidence type="ECO:0000256" key="4">
    <source>
        <dbReference type="ARBA" id="ARBA00023136"/>
    </source>
</evidence>
<comment type="caution">
    <text evidence="7">The sequence shown here is derived from an EMBL/GenBank/DDBJ whole genome shotgun (WGS) entry which is preliminary data.</text>
</comment>
<dbReference type="OrthoDB" id="10011262at2759"/>
<feature type="transmembrane region" description="Helical" evidence="5">
    <location>
        <begin position="14"/>
        <end position="38"/>
    </location>
</feature>
<dbReference type="GO" id="GO:0004930">
    <property type="term" value="F:G protein-coupled receptor activity"/>
    <property type="evidence" value="ECO:0007669"/>
    <property type="project" value="InterPro"/>
</dbReference>
<keyword evidence="2 5" id="KW-0812">Transmembrane</keyword>
<evidence type="ECO:0000256" key="2">
    <source>
        <dbReference type="ARBA" id="ARBA00022692"/>
    </source>
</evidence>
<organism evidence="7 8">
    <name type="scientific">Dimorphilus gyrociliatus</name>
    <dbReference type="NCBI Taxonomy" id="2664684"/>
    <lineage>
        <taxon>Eukaryota</taxon>
        <taxon>Metazoa</taxon>
        <taxon>Spiralia</taxon>
        <taxon>Lophotrochozoa</taxon>
        <taxon>Annelida</taxon>
        <taxon>Polychaeta</taxon>
        <taxon>Polychaeta incertae sedis</taxon>
        <taxon>Dinophilidae</taxon>
        <taxon>Dimorphilus</taxon>
    </lineage>
</organism>
<gene>
    <name evidence="7" type="ORF">DGYR_LOCUS12029</name>
</gene>
<proteinExistence type="predicted"/>
<name>A0A7I8W8P1_9ANNE</name>
<dbReference type="InterPro" id="IPR052954">
    <property type="entry name" value="GPCR-Ligand_Int"/>
</dbReference>
<comment type="subcellular location">
    <subcellularLocation>
        <location evidence="1">Membrane</location>
    </subcellularLocation>
</comment>
<feature type="transmembrane region" description="Helical" evidence="5">
    <location>
        <begin position="239"/>
        <end position="261"/>
    </location>
</feature>
<accession>A0A7I8W8P1</accession>
<keyword evidence="4 5" id="KW-0472">Membrane</keyword>
<feature type="transmembrane region" description="Helical" evidence="5">
    <location>
        <begin position="50"/>
        <end position="72"/>
    </location>
</feature>
<dbReference type="PANTHER" id="PTHR46641:SF2">
    <property type="entry name" value="FMRFAMIDE RECEPTOR"/>
    <property type="match status" value="1"/>
</dbReference>
<dbReference type="GO" id="GO:0016020">
    <property type="term" value="C:membrane"/>
    <property type="evidence" value="ECO:0007669"/>
    <property type="project" value="UniProtKB-SubCell"/>
</dbReference>
<feature type="transmembrane region" description="Helical" evidence="5">
    <location>
        <begin position="273"/>
        <end position="297"/>
    </location>
</feature>
<protein>
    <recommendedName>
        <fullName evidence="6">G-protein coupled receptors family 1 profile domain-containing protein</fullName>
    </recommendedName>
</protein>
<feature type="domain" description="G-protein coupled receptors family 1 profile" evidence="6">
    <location>
        <begin position="31"/>
        <end position="294"/>
    </location>
</feature>
<dbReference type="InterPro" id="IPR000276">
    <property type="entry name" value="GPCR_Rhodpsn"/>
</dbReference>
<keyword evidence="8" id="KW-1185">Reference proteome</keyword>
<evidence type="ECO:0000313" key="7">
    <source>
        <dbReference type="EMBL" id="CAD5124494.1"/>
    </source>
</evidence>
<evidence type="ECO:0000256" key="1">
    <source>
        <dbReference type="ARBA" id="ARBA00004370"/>
    </source>
</evidence>
<dbReference type="SUPFAM" id="SSF81321">
    <property type="entry name" value="Family A G protein-coupled receptor-like"/>
    <property type="match status" value="1"/>
</dbReference>
<dbReference type="PROSITE" id="PS50262">
    <property type="entry name" value="G_PROTEIN_RECEP_F1_2"/>
    <property type="match status" value="1"/>
</dbReference>
<dbReference type="Proteomes" id="UP000549394">
    <property type="component" value="Unassembled WGS sequence"/>
</dbReference>
<feature type="transmembrane region" description="Helical" evidence="5">
    <location>
        <begin position="98"/>
        <end position="119"/>
    </location>
</feature>
<evidence type="ECO:0000259" key="6">
    <source>
        <dbReference type="PROSITE" id="PS50262"/>
    </source>
</evidence>
<dbReference type="PRINTS" id="PR00237">
    <property type="entry name" value="GPCRRHODOPSN"/>
</dbReference>
<keyword evidence="3 5" id="KW-1133">Transmembrane helix</keyword>
<dbReference type="AlphaFoldDB" id="A0A7I8W8P1"/>
<dbReference type="Pfam" id="PF00001">
    <property type="entry name" value="7tm_1"/>
    <property type="match status" value="1"/>
</dbReference>
<dbReference type="PANTHER" id="PTHR46641">
    <property type="entry name" value="FMRFAMIDE RECEPTOR-RELATED"/>
    <property type="match status" value="1"/>
</dbReference>
<feature type="transmembrane region" description="Helical" evidence="5">
    <location>
        <begin position="187"/>
        <end position="210"/>
    </location>
</feature>
<dbReference type="Gene3D" id="1.20.1070.10">
    <property type="entry name" value="Rhodopsin 7-helix transmembrane proteins"/>
    <property type="match status" value="1"/>
</dbReference>
<dbReference type="CDD" id="cd14978">
    <property type="entry name" value="7tmA_FMRFamide_R-like"/>
    <property type="match status" value="1"/>
</dbReference>
<feature type="transmembrane region" description="Helical" evidence="5">
    <location>
        <begin position="140"/>
        <end position="157"/>
    </location>
</feature>
<dbReference type="EMBL" id="CAJFCJ010000021">
    <property type="protein sequence ID" value="CAD5124494.1"/>
    <property type="molecule type" value="Genomic_DNA"/>
</dbReference>
<reference evidence="7 8" key="1">
    <citation type="submission" date="2020-08" db="EMBL/GenBank/DDBJ databases">
        <authorList>
            <person name="Hejnol A."/>
        </authorList>
    </citation>
    <scope>NUCLEOTIDE SEQUENCE [LARGE SCALE GENOMIC DNA]</scope>
</reference>
<evidence type="ECO:0000313" key="8">
    <source>
        <dbReference type="Proteomes" id="UP000549394"/>
    </source>
</evidence>